<dbReference type="PANTHER" id="PTHR43788:SF8">
    <property type="entry name" value="DNA-BINDING PROTEIN SMUBP-2"/>
    <property type="match status" value="1"/>
</dbReference>
<evidence type="ECO:0000256" key="6">
    <source>
        <dbReference type="ARBA" id="ARBA00022723"/>
    </source>
</evidence>
<dbReference type="AlphaFoldDB" id="A0AAN9VE19"/>
<dbReference type="CDD" id="cd18044">
    <property type="entry name" value="DEXXQc_SMUBP2"/>
    <property type="match status" value="1"/>
</dbReference>
<feature type="compositionally biased region" description="Basic and acidic residues" evidence="16">
    <location>
        <begin position="676"/>
        <end position="688"/>
    </location>
</feature>
<dbReference type="Pfam" id="PF21138">
    <property type="entry name" value="SMUBP-2_HCS1_1B"/>
    <property type="match status" value="1"/>
</dbReference>
<comment type="caution">
    <text evidence="18">The sequence shown here is derived from an EMBL/GenBank/DDBJ whole genome shotgun (WGS) entry which is preliminary data.</text>
</comment>
<evidence type="ECO:0000256" key="3">
    <source>
        <dbReference type="ARBA" id="ARBA00007913"/>
    </source>
</evidence>
<dbReference type="Gene3D" id="4.10.1110.10">
    <property type="entry name" value="AN1-like Zinc finger"/>
    <property type="match status" value="1"/>
</dbReference>
<dbReference type="GO" id="GO:0016787">
    <property type="term" value="F:hydrolase activity"/>
    <property type="evidence" value="ECO:0007669"/>
    <property type="project" value="UniProtKB-KW"/>
</dbReference>
<accession>A0AAN9VE19</accession>
<dbReference type="GO" id="GO:0003677">
    <property type="term" value="F:DNA binding"/>
    <property type="evidence" value="ECO:0007669"/>
    <property type="project" value="InterPro"/>
</dbReference>
<evidence type="ECO:0000256" key="16">
    <source>
        <dbReference type="SAM" id="MobiDB-lite"/>
    </source>
</evidence>
<evidence type="ECO:0000256" key="9">
    <source>
        <dbReference type="ARBA" id="ARBA00022801"/>
    </source>
</evidence>
<evidence type="ECO:0000256" key="2">
    <source>
        <dbReference type="ARBA" id="ARBA00004496"/>
    </source>
</evidence>
<dbReference type="GO" id="GO:0005634">
    <property type="term" value="C:nucleus"/>
    <property type="evidence" value="ECO:0007669"/>
    <property type="project" value="UniProtKB-SubCell"/>
</dbReference>
<protein>
    <recommendedName>
        <fullName evidence="4">DNA helicase</fullName>
        <ecNumber evidence="4">3.6.4.12</ecNumber>
    </recommendedName>
</protein>
<dbReference type="PANTHER" id="PTHR43788">
    <property type="entry name" value="DNA2/NAM7 HELICASE FAMILY MEMBER"/>
    <property type="match status" value="1"/>
</dbReference>
<feature type="compositionally biased region" description="Polar residues" evidence="16">
    <location>
        <begin position="752"/>
        <end position="761"/>
    </location>
</feature>
<dbReference type="Pfam" id="PF01428">
    <property type="entry name" value="zf-AN1"/>
    <property type="match status" value="1"/>
</dbReference>
<dbReference type="InterPro" id="IPR000058">
    <property type="entry name" value="Znf_AN1"/>
</dbReference>
<dbReference type="Pfam" id="PF13087">
    <property type="entry name" value="AAA_12"/>
    <property type="match status" value="1"/>
</dbReference>
<feature type="compositionally biased region" description="Basic residues" evidence="16">
    <location>
        <begin position="773"/>
        <end position="789"/>
    </location>
</feature>
<dbReference type="Gene3D" id="2.40.30.270">
    <property type="match status" value="1"/>
</dbReference>
<dbReference type="InterPro" id="IPR048761">
    <property type="entry name" value="SMUBP-2_HCS1_1B"/>
</dbReference>
<dbReference type="InterPro" id="IPR027417">
    <property type="entry name" value="P-loop_NTPase"/>
</dbReference>
<evidence type="ECO:0000256" key="15">
    <source>
        <dbReference type="PROSITE-ProRule" id="PRU00449"/>
    </source>
</evidence>
<dbReference type="InterPro" id="IPR041677">
    <property type="entry name" value="DNA2/NAM7_AAA_11"/>
</dbReference>
<dbReference type="SMART" id="SM00154">
    <property type="entry name" value="ZnF_AN1"/>
    <property type="match status" value="1"/>
</dbReference>
<evidence type="ECO:0000256" key="4">
    <source>
        <dbReference type="ARBA" id="ARBA00012551"/>
    </source>
</evidence>
<feature type="region of interest" description="Disordered" evidence="16">
    <location>
        <begin position="720"/>
        <end position="804"/>
    </location>
</feature>
<dbReference type="InterPro" id="IPR047187">
    <property type="entry name" value="SF1_C_Upf1"/>
</dbReference>
<reference evidence="18 19" key="1">
    <citation type="submission" date="2024-03" db="EMBL/GenBank/DDBJ databases">
        <title>The genome assembly and annotation of the cricket Gryllus longicercus Weissman &amp; Gray.</title>
        <authorList>
            <person name="Szrajer S."/>
            <person name="Gray D."/>
            <person name="Ylla G."/>
        </authorList>
    </citation>
    <scope>NUCLEOTIDE SEQUENCE [LARGE SCALE GENOMIC DNA]</scope>
    <source>
        <strain evidence="18">DAG 2021-001</strain>
        <tissue evidence="18">Whole body minus gut</tissue>
    </source>
</reference>
<comment type="catalytic activity">
    <reaction evidence="14">
        <text>ATP + H2O = ADP + phosphate + H(+)</text>
        <dbReference type="Rhea" id="RHEA:13065"/>
        <dbReference type="ChEBI" id="CHEBI:15377"/>
        <dbReference type="ChEBI" id="CHEBI:15378"/>
        <dbReference type="ChEBI" id="CHEBI:30616"/>
        <dbReference type="ChEBI" id="CHEBI:43474"/>
        <dbReference type="ChEBI" id="CHEBI:456216"/>
        <dbReference type="EC" id="3.6.4.12"/>
    </reaction>
    <physiologicalReaction direction="left-to-right" evidence="14">
        <dbReference type="Rhea" id="RHEA:13066"/>
    </physiologicalReaction>
</comment>
<dbReference type="EMBL" id="JAZDUA010000239">
    <property type="protein sequence ID" value="KAK7863119.1"/>
    <property type="molecule type" value="Genomic_DNA"/>
</dbReference>
<evidence type="ECO:0000256" key="5">
    <source>
        <dbReference type="ARBA" id="ARBA00022490"/>
    </source>
</evidence>
<dbReference type="GO" id="GO:0005737">
    <property type="term" value="C:cytoplasm"/>
    <property type="evidence" value="ECO:0007669"/>
    <property type="project" value="UniProtKB-SubCell"/>
</dbReference>
<dbReference type="InterPro" id="IPR004483">
    <property type="entry name" value="SMUBP-2/Hcs1-like"/>
</dbReference>
<dbReference type="GO" id="GO:0003723">
    <property type="term" value="F:RNA binding"/>
    <property type="evidence" value="ECO:0007669"/>
    <property type="project" value="InterPro"/>
</dbReference>
<dbReference type="SUPFAM" id="SSF52540">
    <property type="entry name" value="P-loop containing nucleoside triphosphate hydrolases"/>
    <property type="match status" value="1"/>
</dbReference>
<evidence type="ECO:0000256" key="11">
    <source>
        <dbReference type="ARBA" id="ARBA00022833"/>
    </source>
</evidence>
<feature type="region of interest" description="Disordered" evidence="16">
    <location>
        <begin position="661"/>
        <end position="704"/>
    </location>
</feature>
<proteinExistence type="inferred from homology"/>
<keyword evidence="10" id="KW-0347">Helicase</keyword>
<feature type="domain" description="AN1-type" evidence="17">
    <location>
        <begin position="809"/>
        <end position="858"/>
    </location>
</feature>
<dbReference type="GO" id="GO:0005694">
    <property type="term" value="C:chromosome"/>
    <property type="evidence" value="ECO:0007669"/>
    <property type="project" value="UniProtKB-ARBA"/>
</dbReference>
<evidence type="ECO:0000256" key="7">
    <source>
        <dbReference type="ARBA" id="ARBA00022741"/>
    </source>
</evidence>
<dbReference type="GO" id="GO:0005524">
    <property type="term" value="F:ATP binding"/>
    <property type="evidence" value="ECO:0007669"/>
    <property type="project" value="UniProtKB-KW"/>
</dbReference>
<dbReference type="SMART" id="SM00382">
    <property type="entry name" value="AAA"/>
    <property type="match status" value="1"/>
</dbReference>
<gene>
    <name evidence="18" type="ORF">R5R35_002004</name>
</gene>
<evidence type="ECO:0000256" key="10">
    <source>
        <dbReference type="ARBA" id="ARBA00022806"/>
    </source>
</evidence>
<dbReference type="GO" id="GO:0008270">
    <property type="term" value="F:zinc ion binding"/>
    <property type="evidence" value="ECO:0007669"/>
    <property type="project" value="UniProtKB-KW"/>
</dbReference>
<evidence type="ECO:0000259" key="17">
    <source>
        <dbReference type="PROSITE" id="PS51039"/>
    </source>
</evidence>
<comment type="subcellular location">
    <subcellularLocation>
        <location evidence="2">Cytoplasm</location>
    </subcellularLocation>
    <subcellularLocation>
        <location evidence="1">Nucleus</location>
    </subcellularLocation>
</comment>
<dbReference type="InterPro" id="IPR041679">
    <property type="entry name" value="DNA2/NAM7-like_C"/>
</dbReference>
<keyword evidence="8 15" id="KW-0863">Zinc-finger</keyword>
<dbReference type="PROSITE" id="PS51039">
    <property type="entry name" value="ZF_AN1"/>
    <property type="match status" value="1"/>
</dbReference>
<dbReference type="Pfam" id="PF13086">
    <property type="entry name" value="AAA_11"/>
    <property type="match status" value="1"/>
</dbReference>
<dbReference type="InterPro" id="IPR035896">
    <property type="entry name" value="AN1-like_Znf"/>
</dbReference>
<feature type="compositionally biased region" description="Polar residues" evidence="16">
    <location>
        <begin position="694"/>
        <end position="704"/>
    </location>
</feature>
<dbReference type="InterPro" id="IPR050534">
    <property type="entry name" value="Coronavir_polyprotein_1ab"/>
</dbReference>
<evidence type="ECO:0000256" key="12">
    <source>
        <dbReference type="ARBA" id="ARBA00022840"/>
    </source>
</evidence>
<evidence type="ECO:0000313" key="18">
    <source>
        <dbReference type="EMBL" id="KAK7863119.1"/>
    </source>
</evidence>
<evidence type="ECO:0000256" key="14">
    <source>
        <dbReference type="ARBA" id="ARBA00048432"/>
    </source>
</evidence>
<dbReference type="GO" id="GO:0043139">
    <property type="term" value="F:5'-3' DNA helicase activity"/>
    <property type="evidence" value="ECO:0007669"/>
    <property type="project" value="TreeGrafter"/>
</dbReference>
<dbReference type="Proteomes" id="UP001378592">
    <property type="component" value="Unassembled WGS sequence"/>
</dbReference>
<evidence type="ECO:0000313" key="19">
    <source>
        <dbReference type="Proteomes" id="UP001378592"/>
    </source>
</evidence>
<keyword evidence="12" id="KW-0067">ATP-binding</keyword>
<keyword evidence="6" id="KW-0479">Metal-binding</keyword>
<dbReference type="NCBIfam" id="TIGR00376">
    <property type="entry name" value="IGHMBP2 family helicase"/>
    <property type="match status" value="1"/>
</dbReference>
<sequence length="899" mass="100508">MADDTELDYNINFFVKSHCGLIDAEYEEEKQEFKYDTAKPEVGNLEKKGVLINDLTIINVRSEYGSCIVEFGKTSVGKQNGPTAITNGDIASVWYHNEEDENRKTFLASGTVIFVGDIIKMSFDNSNPFNWDYEKYFIVKTPSDVTFKRMKNALQNIINHAHGRCSMITKHLFGFTKLEKSAISPNFLNEKGTVKFYNNNLHNTQKEAIKFCLEQRNFAIVHGPPGTGKTTVLIEIILQLVNTGHKVLVCAPSNIAVDTLVERLNVIKSKIIRVGKIARMLESSKSSSLGAVMSTSDDAPILKDVKDELEQHQKELEKAKPGAKAYLRHEIRELKKEYYRRQYKALQELLKRASVVLTTLTSASEDGDLRNVTYEHFDVVIIDECSQAIEAACWIAIPRAPKLIIAGDHLQLPPTIKSKTASDCGLGVSLMERAILRMGPECFKLLTHQYRMNSSIMQWVSSFYNNQLVADSSVANRLLKDLPNVKETELTEIPLLVVDTSGFDQEEKEYQGSKCNECEAEIVALLVKRLTDAGVLEKDVSVISPYSLQVSCIKAKISNYPGVEVRTVDGFQGREKEAVIISLVRSNKKKELGFLTDKRRLNVAVSRAQCFLAVVGDVSTVGTDDTISSLLNHMEEKGVTYSAHELSDDIDALNLPSFLSQHEDVPKKKKSRSKFPKRDKGSEGKSRESVPLTRKQSSTCSLLDSSVGKLQAKDLKINSAKKDQRVEKKDINKPEASAGQCLPVELSDPDNNENARSPSESETPDVKKEKKTTSKKKQSKLPKKKSPKTKKLDGSDESDEDLKAIEESKRRNSTCFMKGCKASVKLFPQLCQHCNEVFCLAHMLPEVHGCGDAAKRSARRNFRLSQAPKTAEKDKNVASQKLKQKVAQLAAERKRQAKK</sequence>
<evidence type="ECO:0000256" key="1">
    <source>
        <dbReference type="ARBA" id="ARBA00004123"/>
    </source>
</evidence>
<dbReference type="EC" id="3.6.4.12" evidence="4"/>
<evidence type="ECO:0000256" key="13">
    <source>
        <dbReference type="ARBA" id="ARBA00023242"/>
    </source>
</evidence>
<evidence type="ECO:0000256" key="8">
    <source>
        <dbReference type="ARBA" id="ARBA00022771"/>
    </source>
</evidence>
<keyword evidence="5" id="KW-0963">Cytoplasm</keyword>
<dbReference type="InterPro" id="IPR003593">
    <property type="entry name" value="AAA+_ATPase"/>
</dbReference>
<name>A0AAN9VE19_9ORTH</name>
<keyword evidence="11" id="KW-0862">Zinc</keyword>
<keyword evidence="19" id="KW-1185">Reference proteome</keyword>
<feature type="region of interest" description="Disordered" evidence="16">
    <location>
        <begin position="862"/>
        <end position="899"/>
    </location>
</feature>
<dbReference type="CDD" id="cd18808">
    <property type="entry name" value="SF1_C_Upf1"/>
    <property type="match status" value="1"/>
</dbReference>
<comment type="similarity">
    <text evidence="3">Belongs to the DNA2/NAM7 helicase family.</text>
</comment>
<dbReference type="SUPFAM" id="SSF118310">
    <property type="entry name" value="AN1-like Zinc finger"/>
    <property type="match status" value="1"/>
</dbReference>
<dbReference type="InterPro" id="IPR014001">
    <property type="entry name" value="Helicase_ATP-bd"/>
</dbReference>
<keyword evidence="13" id="KW-0539">Nucleus</keyword>
<dbReference type="SMART" id="SM00487">
    <property type="entry name" value="DEXDc"/>
    <property type="match status" value="1"/>
</dbReference>
<keyword evidence="7" id="KW-0547">Nucleotide-binding</keyword>
<feature type="compositionally biased region" description="Basic and acidic residues" evidence="16">
    <location>
        <begin position="720"/>
        <end position="733"/>
    </location>
</feature>
<keyword evidence="9" id="KW-0378">Hydrolase</keyword>
<dbReference type="FunFam" id="3.40.50.300:FF:000326">
    <property type="entry name" value="P-loop containing nucleoside triphosphate hydrolase"/>
    <property type="match status" value="1"/>
</dbReference>
<dbReference type="Gene3D" id="3.40.50.300">
    <property type="entry name" value="P-loop containing nucleotide triphosphate hydrolases"/>
    <property type="match status" value="2"/>
</dbReference>
<organism evidence="18 19">
    <name type="scientific">Gryllus longicercus</name>
    <dbReference type="NCBI Taxonomy" id="2509291"/>
    <lineage>
        <taxon>Eukaryota</taxon>
        <taxon>Metazoa</taxon>
        <taxon>Ecdysozoa</taxon>
        <taxon>Arthropoda</taxon>
        <taxon>Hexapoda</taxon>
        <taxon>Insecta</taxon>
        <taxon>Pterygota</taxon>
        <taxon>Neoptera</taxon>
        <taxon>Polyneoptera</taxon>
        <taxon>Orthoptera</taxon>
        <taxon>Ensifera</taxon>
        <taxon>Gryllidea</taxon>
        <taxon>Grylloidea</taxon>
        <taxon>Gryllidae</taxon>
        <taxon>Gryllinae</taxon>
        <taxon>Gryllus</taxon>
    </lineage>
</organism>